<dbReference type="InterPro" id="IPR011990">
    <property type="entry name" value="TPR-like_helical_dom_sf"/>
</dbReference>
<dbReference type="SMART" id="SM00028">
    <property type="entry name" value="TPR"/>
    <property type="match status" value="5"/>
</dbReference>
<dbReference type="Gene3D" id="1.25.40.10">
    <property type="entry name" value="Tetratricopeptide repeat domain"/>
    <property type="match status" value="5"/>
</dbReference>
<proteinExistence type="inferred from homology"/>
<evidence type="ECO:0000256" key="4">
    <source>
        <dbReference type="ARBA" id="ARBA00022729"/>
    </source>
</evidence>
<dbReference type="AlphaFoldDB" id="A0A270BWI8"/>
<gene>
    <name evidence="13" type="ORF">B9K05_01820</name>
</gene>
<dbReference type="SUPFAM" id="SSF48452">
    <property type="entry name" value="TPR-like"/>
    <property type="match status" value="3"/>
</dbReference>
<evidence type="ECO:0000256" key="3">
    <source>
        <dbReference type="ARBA" id="ARBA00005886"/>
    </source>
</evidence>
<dbReference type="InterPro" id="IPR003921">
    <property type="entry name" value="Cell_synth_C"/>
</dbReference>
<evidence type="ECO:0000256" key="5">
    <source>
        <dbReference type="ARBA" id="ARBA00022737"/>
    </source>
</evidence>
<keyword evidence="7" id="KW-0135">Cellulose biosynthesis</keyword>
<dbReference type="PROSITE" id="PS50005">
    <property type="entry name" value="TPR"/>
    <property type="match status" value="2"/>
</dbReference>
<dbReference type="InterPro" id="IPR008410">
    <property type="entry name" value="BCSC_C"/>
</dbReference>
<organism evidence="13 14">
    <name type="scientific">Acetobacter syzygii</name>
    <dbReference type="NCBI Taxonomy" id="146476"/>
    <lineage>
        <taxon>Bacteria</taxon>
        <taxon>Pseudomonadati</taxon>
        <taxon>Pseudomonadota</taxon>
        <taxon>Alphaproteobacteria</taxon>
        <taxon>Acetobacterales</taxon>
        <taxon>Acetobacteraceae</taxon>
        <taxon>Acetobacter</taxon>
    </lineage>
</organism>
<dbReference type="PROSITE" id="PS50293">
    <property type="entry name" value="TPR_REGION"/>
    <property type="match status" value="1"/>
</dbReference>
<evidence type="ECO:0000256" key="10">
    <source>
        <dbReference type="PROSITE-ProRule" id="PRU00339"/>
    </source>
</evidence>
<keyword evidence="6 10" id="KW-0802">TPR repeat</keyword>
<protein>
    <recommendedName>
        <fullName evidence="12">Cellulose synthase operon C C-terminal domain-containing protein</fullName>
    </recommendedName>
</protein>
<evidence type="ECO:0000256" key="6">
    <source>
        <dbReference type="ARBA" id="ARBA00022803"/>
    </source>
</evidence>
<evidence type="ECO:0000256" key="7">
    <source>
        <dbReference type="ARBA" id="ARBA00022916"/>
    </source>
</evidence>
<feature type="repeat" description="TPR" evidence="10">
    <location>
        <begin position="314"/>
        <end position="347"/>
    </location>
</feature>
<comment type="subcellular location">
    <subcellularLocation>
        <location evidence="1">Cell outer membrane</location>
        <topology evidence="1">Peripheral membrane protein</topology>
    </subcellularLocation>
</comment>
<dbReference type="OrthoDB" id="174989at2"/>
<dbReference type="PANTHER" id="PTHR45586:SF1">
    <property type="entry name" value="LIPOPOLYSACCHARIDE ASSEMBLY PROTEIN B"/>
    <property type="match status" value="1"/>
</dbReference>
<evidence type="ECO:0000256" key="11">
    <source>
        <dbReference type="SAM" id="SignalP"/>
    </source>
</evidence>
<accession>A0A270BWI8</accession>
<evidence type="ECO:0000256" key="8">
    <source>
        <dbReference type="ARBA" id="ARBA00023136"/>
    </source>
</evidence>
<keyword evidence="14" id="KW-1185">Reference proteome</keyword>
<feature type="chain" id="PRO_5013035175" description="Cellulose synthase operon C C-terminal domain-containing protein" evidence="11">
    <location>
        <begin position="26"/>
        <end position="1199"/>
    </location>
</feature>
<evidence type="ECO:0000256" key="9">
    <source>
        <dbReference type="ARBA" id="ARBA00023237"/>
    </source>
</evidence>
<evidence type="ECO:0000256" key="1">
    <source>
        <dbReference type="ARBA" id="ARBA00004339"/>
    </source>
</evidence>
<evidence type="ECO:0000259" key="12">
    <source>
        <dbReference type="Pfam" id="PF05420"/>
    </source>
</evidence>
<dbReference type="PRINTS" id="PR01441">
    <property type="entry name" value="CELLSNTHASEC"/>
</dbReference>
<feature type="repeat" description="TPR" evidence="10">
    <location>
        <begin position="394"/>
        <end position="427"/>
    </location>
</feature>
<comment type="caution">
    <text evidence="13">The sequence shown here is derived from an EMBL/GenBank/DDBJ whole genome shotgun (WGS) entry which is preliminary data.</text>
</comment>
<dbReference type="RefSeq" id="WP_095351074.1">
    <property type="nucleotide sequence ID" value="NZ_NDFO01000003.1"/>
</dbReference>
<dbReference type="Proteomes" id="UP000216033">
    <property type="component" value="Unassembled WGS sequence"/>
</dbReference>
<evidence type="ECO:0000313" key="14">
    <source>
        <dbReference type="Proteomes" id="UP000216033"/>
    </source>
</evidence>
<comment type="similarity">
    <text evidence="3">Belongs to the AcsC/BcsC family.</text>
</comment>
<dbReference type="Pfam" id="PF05420">
    <property type="entry name" value="BCSC_C"/>
    <property type="match status" value="1"/>
</dbReference>
<reference evidence="13 14" key="1">
    <citation type="submission" date="2017-04" db="EMBL/GenBank/DDBJ databases">
        <title>Kefir bacterial isolates.</title>
        <authorList>
            <person name="Kim Y."/>
            <person name="Blasche S."/>
            <person name="Patil K.R."/>
        </authorList>
    </citation>
    <scope>NUCLEOTIDE SEQUENCE [LARGE SCALE GENOMIC DNA]</scope>
    <source>
        <strain evidence="13 14">KR-2</strain>
    </source>
</reference>
<dbReference type="PANTHER" id="PTHR45586">
    <property type="entry name" value="TPR REPEAT-CONTAINING PROTEIN PA4667"/>
    <property type="match status" value="1"/>
</dbReference>
<dbReference type="GO" id="GO:0006011">
    <property type="term" value="P:UDP-alpha-D-glucose metabolic process"/>
    <property type="evidence" value="ECO:0007669"/>
    <property type="project" value="InterPro"/>
</dbReference>
<keyword evidence="4 11" id="KW-0732">Signal</keyword>
<keyword evidence="9" id="KW-0998">Cell outer membrane</keyword>
<dbReference type="Pfam" id="PF13432">
    <property type="entry name" value="TPR_16"/>
    <property type="match status" value="1"/>
</dbReference>
<name>A0A270BWI8_9PROT</name>
<dbReference type="GO" id="GO:0030244">
    <property type="term" value="P:cellulose biosynthetic process"/>
    <property type="evidence" value="ECO:0007669"/>
    <property type="project" value="UniProtKB-KW"/>
</dbReference>
<comment type="pathway">
    <text evidence="2">Glycan metabolism; bacterial cellulose biosynthesis.</text>
</comment>
<dbReference type="GO" id="GO:0009279">
    <property type="term" value="C:cell outer membrane"/>
    <property type="evidence" value="ECO:0007669"/>
    <property type="project" value="UniProtKB-SubCell"/>
</dbReference>
<sequence length="1199" mass="130239">MRRLAAIKLGVTGVAAFVAPVAVYAQSLETAPSSAVDVGTLLLQKAQYWHDHYEMDQAWQTLAQAAHLAPDNPHVLELQGLWAHEGGDGAAADAALQTLTRRFPDAPETQRLQAALAHGHTQEVDVSSARSLAKAGETSAAAAAYRKLFPNGPPPAYAVEYYETMAGAVGYRDKGRLGLKQLLEQNPNNIDAQIAYAQVLTWRPLTRLDGLQRLQQLANIKGLTATQRDSIDHAWSETLHWLAPTPESVPAYDAWLKVHPQDTEMQAVRDRATAAEPESALINRTQGYQALSNNNLPDADKYFSQAVVDRPTDVDALVGLGLVRMRQSRMQEAIDLFEKATKIDPQGSSRWASALAAAKVAGTYARIRPLMQAGNYEAAKNEIQQALALDPKQAGLIALSGDVAVKEKNPREAEDLYRQALAIEPENATALQGLYSLLRTSGKTAELADVERRLLKISPNFGKQIAIEDLRRQIATTANLDEKINLLRKAVGEEPSNPWLRLNLAQSLVTAGNQGEAAEVMDPILLASRAGSLANVQAGIYYANQVHDTALLERLFKVLPRQGMTADIRQISDRLKFQKLVAAAPDDPQDARIYFNRIAQQDSEDTSGVHGQLMGQALLKRGDAAGAVGLLTEMLRRARAPSAQQRIAYAGLMLEAQKPAAARRIVASLEGEQLTDEQQTFLKGIKDGLAIQASDRLNDEGRRAEAYDALAPALQTGQSPGQLALSRLYQSDHNVKKALSITRAVLNENPDDLDARLQAIRLSVELHDIGQARQDLDVMRERAPSDPRTWVAGSVVAKAAGNWTEALNNLAQARMLRLESVGTPVEVEDGENPFRHGVSQAGATKTTDPMLASIDREIEVTGKAYAPYLDVGPVFNTRSGSGLGKLANVEVPILGSMQVGEGRLNASLTPVSLSAGDAPSQYSGHDAAGVALNAGYEWNWLKGDVGTTPLGFATTNVVAGVQFFPQITDNLHLSFLAERRALTDSVVAYSGMKNKTTGKTWGGVIKNHVHLQLAYDGTGFTIYGGGGYAYLDGQNTRSNEEYEAGVGGMVTVYKNHNHEVQIGSNLTWFRFDNNQYVFPDHTYPSNSYGYGGYFSPQSFFSVTVPVTYTGQIDKWMWDVGGQLGYQNYHSQALLNLDDTSQPIGAARPTNHLIGGAHGNFSYQVSPALRVGANFQFQKAGPWNQFIAGLAARYTFLDTQ</sequence>
<feature type="domain" description="Cellulose synthase operon C C-terminal" evidence="12">
    <location>
        <begin position="885"/>
        <end position="1195"/>
    </location>
</feature>
<keyword evidence="5" id="KW-0677">Repeat</keyword>
<dbReference type="Pfam" id="PF14559">
    <property type="entry name" value="TPR_19"/>
    <property type="match status" value="1"/>
</dbReference>
<evidence type="ECO:0000313" key="13">
    <source>
        <dbReference type="EMBL" id="PAL29400.1"/>
    </source>
</evidence>
<feature type="signal peptide" evidence="11">
    <location>
        <begin position="1"/>
        <end position="25"/>
    </location>
</feature>
<dbReference type="EMBL" id="NDFP01000001">
    <property type="protein sequence ID" value="PAL29400.1"/>
    <property type="molecule type" value="Genomic_DNA"/>
</dbReference>
<dbReference type="UniPathway" id="UPA00694"/>
<evidence type="ECO:0000256" key="2">
    <source>
        <dbReference type="ARBA" id="ARBA00005186"/>
    </source>
</evidence>
<keyword evidence="8" id="KW-0472">Membrane</keyword>
<dbReference type="InterPro" id="IPR051012">
    <property type="entry name" value="CellSynth/LPSAsmb/PSIAsmb"/>
</dbReference>
<dbReference type="InterPro" id="IPR019734">
    <property type="entry name" value="TPR_rpt"/>
</dbReference>
<dbReference type="STRING" id="1231343.Absy_027_040"/>